<evidence type="ECO:0000313" key="14">
    <source>
        <dbReference type="EMBL" id="XBH07096.1"/>
    </source>
</evidence>
<evidence type="ECO:0000256" key="8">
    <source>
        <dbReference type="ARBA" id="ARBA00022970"/>
    </source>
</evidence>
<evidence type="ECO:0000256" key="3">
    <source>
        <dbReference type="ARBA" id="ARBA00010333"/>
    </source>
</evidence>
<dbReference type="InterPro" id="IPR001638">
    <property type="entry name" value="Solute-binding_3/MltF_N"/>
</dbReference>
<evidence type="ECO:0000256" key="10">
    <source>
        <dbReference type="ARBA" id="ARBA00023136"/>
    </source>
</evidence>
<dbReference type="PANTHER" id="PTHR30614">
    <property type="entry name" value="MEMBRANE COMPONENT OF AMINO ACID ABC TRANSPORTER"/>
    <property type="match status" value="1"/>
</dbReference>
<dbReference type="PROSITE" id="PS01039">
    <property type="entry name" value="SBP_BACTERIAL_3"/>
    <property type="match status" value="1"/>
</dbReference>
<evidence type="ECO:0000256" key="7">
    <source>
        <dbReference type="ARBA" id="ARBA00022729"/>
    </source>
</evidence>
<evidence type="ECO:0000256" key="1">
    <source>
        <dbReference type="ARBA" id="ARBA00004429"/>
    </source>
</evidence>
<evidence type="ECO:0000256" key="11">
    <source>
        <dbReference type="RuleBase" id="RU363032"/>
    </source>
</evidence>
<dbReference type="Gene3D" id="3.40.190.10">
    <property type="entry name" value="Periplasmic binding protein-like II"/>
    <property type="match status" value="2"/>
</dbReference>
<evidence type="ECO:0000256" key="12">
    <source>
        <dbReference type="SAM" id="MobiDB-lite"/>
    </source>
</evidence>
<feature type="compositionally biased region" description="Low complexity" evidence="12">
    <location>
        <begin position="8"/>
        <end position="21"/>
    </location>
</feature>
<evidence type="ECO:0000259" key="13">
    <source>
        <dbReference type="PROSITE" id="PS50928"/>
    </source>
</evidence>
<keyword evidence="5" id="KW-1003">Cell membrane</keyword>
<evidence type="ECO:0000256" key="6">
    <source>
        <dbReference type="ARBA" id="ARBA00022692"/>
    </source>
</evidence>
<dbReference type="InterPro" id="IPR010065">
    <property type="entry name" value="AA_ABC_transptr_permease_3TM"/>
</dbReference>
<feature type="transmembrane region" description="Helical" evidence="11">
    <location>
        <begin position="341"/>
        <end position="365"/>
    </location>
</feature>
<dbReference type="CDD" id="cd13530">
    <property type="entry name" value="PBP2_peptides_like"/>
    <property type="match status" value="1"/>
</dbReference>
<keyword evidence="4 11" id="KW-0813">Transport</keyword>
<keyword evidence="10 11" id="KW-0472">Membrane</keyword>
<dbReference type="AlphaFoldDB" id="A0AAU7CR22"/>
<dbReference type="Pfam" id="PF00528">
    <property type="entry name" value="BPD_transp_1"/>
    <property type="match status" value="1"/>
</dbReference>
<dbReference type="SUPFAM" id="SSF53850">
    <property type="entry name" value="Periplasmic binding protein-like II"/>
    <property type="match status" value="1"/>
</dbReference>
<dbReference type="InterPro" id="IPR018313">
    <property type="entry name" value="SBP_3_CS"/>
</dbReference>
<feature type="domain" description="ABC transmembrane type-1" evidence="13">
    <location>
        <begin position="342"/>
        <end position="525"/>
    </location>
</feature>
<evidence type="ECO:0000256" key="2">
    <source>
        <dbReference type="ARBA" id="ARBA00010072"/>
    </source>
</evidence>
<name>A0AAU7CR22_9BACT</name>
<dbReference type="InterPro" id="IPR000515">
    <property type="entry name" value="MetI-like"/>
</dbReference>
<dbReference type="PROSITE" id="PS50928">
    <property type="entry name" value="ABC_TM1"/>
    <property type="match status" value="1"/>
</dbReference>
<comment type="similarity">
    <text evidence="2">Belongs to the binding-protein-dependent transport system permease family. HisMQ subfamily.</text>
</comment>
<keyword evidence="9 11" id="KW-1133">Transmembrane helix</keyword>
<keyword evidence="8" id="KW-0029">Amino-acid transport</keyword>
<comment type="similarity">
    <text evidence="3">Belongs to the bacterial solute-binding protein 3 family.</text>
</comment>
<dbReference type="InterPro" id="IPR043429">
    <property type="entry name" value="ArtM/GltK/GlnP/TcyL/YhdX-like"/>
</dbReference>
<evidence type="ECO:0000256" key="4">
    <source>
        <dbReference type="ARBA" id="ARBA00022448"/>
    </source>
</evidence>
<keyword evidence="7" id="KW-0732">Signal</keyword>
<dbReference type="InterPro" id="IPR035906">
    <property type="entry name" value="MetI-like_sf"/>
</dbReference>
<dbReference type="SUPFAM" id="SSF161098">
    <property type="entry name" value="MetI-like"/>
    <property type="match status" value="1"/>
</dbReference>
<organism evidence="14">
    <name type="scientific">Singulisphaera sp. Ch08</name>
    <dbReference type="NCBI Taxonomy" id="3120278"/>
    <lineage>
        <taxon>Bacteria</taxon>
        <taxon>Pseudomonadati</taxon>
        <taxon>Planctomycetota</taxon>
        <taxon>Planctomycetia</taxon>
        <taxon>Isosphaerales</taxon>
        <taxon>Isosphaeraceae</taxon>
        <taxon>Singulisphaera</taxon>
    </lineage>
</organism>
<dbReference type="GO" id="GO:0006865">
    <property type="term" value="P:amino acid transport"/>
    <property type="evidence" value="ECO:0007669"/>
    <property type="project" value="UniProtKB-KW"/>
</dbReference>
<dbReference type="Pfam" id="PF00497">
    <property type="entry name" value="SBP_bac_3"/>
    <property type="match status" value="1"/>
</dbReference>
<comment type="subcellular location">
    <subcellularLocation>
        <location evidence="1">Cell inner membrane</location>
        <topology evidence="1">Multi-pass membrane protein</topology>
    </subcellularLocation>
    <subcellularLocation>
        <location evidence="11">Cell membrane</location>
        <topology evidence="11">Multi-pass membrane protein</topology>
    </subcellularLocation>
</comment>
<evidence type="ECO:0000256" key="5">
    <source>
        <dbReference type="ARBA" id="ARBA00022475"/>
    </source>
</evidence>
<keyword evidence="6 11" id="KW-0812">Transmembrane</keyword>
<dbReference type="NCBIfam" id="TIGR01726">
    <property type="entry name" value="HEQRo_perm_3TM"/>
    <property type="match status" value="1"/>
</dbReference>
<reference evidence="14" key="1">
    <citation type="submission" date="2024-05" db="EMBL/GenBank/DDBJ databases">
        <title>Planctomycetes of the genus Singulisphaera possess chitinolytic capabilities.</title>
        <authorList>
            <person name="Ivanova A."/>
        </authorList>
    </citation>
    <scope>NUCLEOTIDE SEQUENCE</scope>
    <source>
        <strain evidence="14">Ch08T</strain>
    </source>
</reference>
<feature type="region of interest" description="Disordered" evidence="12">
    <location>
        <begin position="1"/>
        <end position="35"/>
    </location>
</feature>
<dbReference type="Gene3D" id="1.10.3720.10">
    <property type="entry name" value="MetI-like"/>
    <property type="match status" value="1"/>
</dbReference>
<dbReference type="EMBL" id="CP155447">
    <property type="protein sequence ID" value="XBH07096.1"/>
    <property type="molecule type" value="Genomic_DNA"/>
</dbReference>
<protein>
    <submittedName>
        <fullName evidence="14">ABC transporter permease subunit</fullName>
    </submittedName>
</protein>
<accession>A0AAU7CR22</accession>
<dbReference type="CDD" id="cd06261">
    <property type="entry name" value="TM_PBP2"/>
    <property type="match status" value="1"/>
</dbReference>
<proteinExistence type="inferred from homology"/>
<dbReference type="SMART" id="SM00062">
    <property type="entry name" value="PBPb"/>
    <property type="match status" value="1"/>
</dbReference>
<sequence length="543" mass="59847">MEKPVGAPESTPLSETTSSLTCFGQRAPRPTNAEFRHSRHRPILLILTMAMAGLTVSAEPGRADTLAKVREAGRLVYGSDKEGGGPYAYPDPKAPREVTGFEVELMNELAKDLGVQAVFSQGPWDRLLKVLDTDRVDVVVNGYEWTESRSREYLATRPYYVYQLQLMAPRGGTIRSWADIERPHPKKRRWRIGVLSSSAADTFARESGGANVEVLSFDGATDAMTAVRNGQIEATLQDLPAALFYRDRFPSLELAGPPEGRGYYVIFVRKSDEALHRELDRAIGRLIESGSLRSLYERYGLWNSAQDELTGWTGARFVTTGSGPPRGLTMLWQYRTLLFDAALMTILLSATSMPLAMAIGLFVALGRLYGPRFLRMILSAYVELLRGTPLMLQLFVLFYLLKLPPLVAGIGGLAINYSAYEAEIYRAGLQAIPGGQMEAALALGMSRRMALRRVIVPQAVRIVIPPVTNDFIALFKDTSVCSAITLVELTKQYSILGNSTGGWIEFAIATAVLYMAMSIPLSWFSRWSERRLDAAAAKGGALI</sequence>
<dbReference type="RefSeq" id="WP_406699942.1">
    <property type="nucleotide sequence ID" value="NZ_CP155447.1"/>
</dbReference>
<dbReference type="GO" id="GO:0022857">
    <property type="term" value="F:transmembrane transporter activity"/>
    <property type="evidence" value="ECO:0007669"/>
    <property type="project" value="InterPro"/>
</dbReference>
<gene>
    <name evidence="14" type="ORF">V5E97_13950</name>
</gene>
<evidence type="ECO:0000256" key="9">
    <source>
        <dbReference type="ARBA" id="ARBA00022989"/>
    </source>
</evidence>
<dbReference type="GO" id="GO:0043190">
    <property type="term" value="C:ATP-binding cassette (ABC) transporter complex"/>
    <property type="evidence" value="ECO:0007669"/>
    <property type="project" value="InterPro"/>
</dbReference>
<dbReference type="PANTHER" id="PTHR30614:SF0">
    <property type="entry name" value="L-CYSTINE TRANSPORT SYSTEM PERMEASE PROTEIN TCYL"/>
    <property type="match status" value="1"/>
</dbReference>
<feature type="transmembrane region" description="Helical" evidence="11">
    <location>
        <begin position="503"/>
        <end position="524"/>
    </location>
</feature>